<accession>A0ABP1K234</accession>
<dbReference type="EMBL" id="CAXDID020000190">
    <property type="protein sequence ID" value="CAL6051871.1"/>
    <property type="molecule type" value="Genomic_DNA"/>
</dbReference>
<reference evidence="1 2" key="1">
    <citation type="submission" date="2024-07" db="EMBL/GenBank/DDBJ databases">
        <authorList>
            <person name="Akdeniz Z."/>
        </authorList>
    </citation>
    <scope>NUCLEOTIDE SEQUENCE [LARGE SCALE GENOMIC DNA]</scope>
</reference>
<comment type="caution">
    <text evidence="1">The sequence shown here is derived from an EMBL/GenBank/DDBJ whole genome shotgun (WGS) entry which is preliminary data.</text>
</comment>
<organism evidence="1 2">
    <name type="scientific">Hexamita inflata</name>
    <dbReference type="NCBI Taxonomy" id="28002"/>
    <lineage>
        <taxon>Eukaryota</taxon>
        <taxon>Metamonada</taxon>
        <taxon>Diplomonadida</taxon>
        <taxon>Hexamitidae</taxon>
        <taxon>Hexamitinae</taxon>
        <taxon>Hexamita</taxon>
    </lineage>
</organism>
<name>A0ABP1K234_9EUKA</name>
<evidence type="ECO:0000313" key="1">
    <source>
        <dbReference type="EMBL" id="CAL6051871.1"/>
    </source>
</evidence>
<gene>
    <name evidence="1" type="ORF">HINF_LOCUS44575</name>
</gene>
<dbReference type="Proteomes" id="UP001642409">
    <property type="component" value="Unassembled WGS sequence"/>
</dbReference>
<evidence type="ECO:0000313" key="2">
    <source>
        <dbReference type="Proteomes" id="UP001642409"/>
    </source>
</evidence>
<proteinExistence type="predicted"/>
<sequence>MGQVSNQIQYWNVIFIIPCSKLRNSTLVPRFIQAKTIQKIVIKKTSDVNNVSSNQLAIFDSTLELLLTSILSIIKEETDQRVMICSDSQIHSSLSTDDKVTVK</sequence>
<keyword evidence="2" id="KW-1185">Reference proteome</keyword>
<protein>
    <submittedName>
        <fullName evidence="1">Hypothetical_protein</fullName>
    </submittedName>
</protein>